<gene>
    <name evidence="1" type="ORF">H5410_047232</name>
</gene>
<organism evidence="1 2">
    <name type="scientific">Solanum commersonii</name>
    <name type="common">Commerson's wild potato</name>
    <name type="synonym">Commerson's nightshade</name>
    <dbReference type="NCBI Taxonomy" id="4109"/>
    <lineage>
        <taxon>Eukaryota</taxon>
        <taxon>Viridiplantae</taxon>
        <taxon>Streptophyta</taxon>
        <taxon>Embryophyta</taxon>
        <taxon>Tracheophyta</taxon>
        <taxon>Spermatophyta</taxon>
        <taxon>Magnoliopsida</taxon>
        <taxon>eudicotyledons</taxon>
        <taxon>Gunneridae</taxon>
        <taxon>Pentapetalae</taxon>
        <taxon>asterids</taxon>
        <taxon>lamiids</taxon>
        <taxon>Solanales</taxon>
        <taxon>Solanaceae</taxon>
        <taxon>Solanoideae</taxon>
        <taxon>Solaneae</taxon>
        <taxon>Solanum</taxon>
    </lineage>
</organism>
<dbReference type="Proteomes" id="UP000824120">
    <property type="component" value="Chromosome 9"/>
</dbReference>
<dbReference type="AlphaFoldDB" id="A0A9J5XI18"/>
<protein>
    <recommendedName>
        <fullName evidence="3">Reverse transcriptase</fullName>
    </recommendedName>
</protein>
<keyword evidence="2" id="KW-1185">Reference proteome</keyword>
<accession>A0A9J5XI18</accession>
<proteinExistence type="predicted"/>
<comment type="caution">
    <text evidence="1">The sequence shown here is derived from an EMBL/GenBank/DDBJ whole genome shotgun (WGS) entry which is preliminary data.</text>
</comment>
<sequence length="130" mass="15310">ESKLLAVAEKRDSVVLHPSKKKMGHSQTGRKRIIRTLVRPSLYSQVAEHPSPYSQVAERLSLYPLIMKEAIRMVLKSIYNLEFPDTSHFCMGQGFHSVLRRIKEEWGTSRRFLEFDIRKCFHTIDRHRLM</sequence>
<name>A0A9J5XI18_SOLCO</name>
<reference evidence="1 2" key="1">
    <citation type="submission" date="2020-09" db="EMBL/GenBank/DDBJ databases">
        <title>De no assembly of potato wild relative species, Solanum commersonii.</title>
        <authorList>
            <person name="Cho K."/>
        </authorList>
    </citation>
    <scope>NUCLEOTIDE SEQUENCE [LARGE SCALE GENOMIC DNA]</scope>
    <source>
        <strain evidence="1">LZ3.2</strain>
        <tissue evidence="1">Leaf</tissue>
    </source>
</reference>
<evidence type="ECO:0000313" key="2">
    <source>
        <dbReference type="Proteomes" id="UP000824120"/>
    </source>
</evidence>
<dbReference type="EMBL" id="JACXVP010000009">
    <property type="protein sequence ID" value="KAG5586798.1"/>
    <property type="molecule type" value="Genomic_DNA"/>
</dbReference>
<dbReference type="OrthoDB" id="1269624at2759"/>
<evidence type="ECO:0000313" key="1">
    <source>
        <dbReference type="EMBL" id="KAG5586798.1"/>
    </source>
</evidence>
<feature type="non-terminal residue" evidence="1">
    <location>
        <position position="130"/>
    </location>
</feature>
<evidence type="ECO:0008006" key="3">
    <source>
        <dbReference type="Google" id="ProtNLM"/>
    </source>
</evidence>